<dbReference type="AlphaFoldDB" id="A0AAV2GCD0"/>
<name>A0AAV2GCD0_9ROSI</name>
<protein>
    <submittedName>
        <fullName evidence="1">Uncharacterized protein</fullName>
    </submittedName>
</protein>
<evidence type="ECO:0000313" key="1">
    <source>
        <dbReference type="EMBL" id="CAL1407814.1"/>
    </source>
</evidence>
<evidence type="ECO:0000313" key="2">
    <source>
        <dbReference type="Proteomes" id="UP001497516"/>
    </source>
</evidence>
<dbReference type="Proteomes" id="UP001497516">
    <property type="component" value="Chromosome 8"/>
</dbReference>
<reference evidence="1 2" key="1">
    <citation type="submission" date="2024-04" db="EMBL/GenBank/DDBJ databases">
        <authorList>
            <person name="Fracassetti M."/>
        </authorList>
    </citation>
    <scope>NUCLEOTIDE SEQUENCE [LARGE SCALE GENOMIC DNA]</scope>
</reference>
<sequence length="122" mass="13559">MTSSYHALVPHHPAVPLPPHTREYDLLFHGKPEVRVTVTYNVEAVNAWIRQYLLDRAARPEPRDQCTVGLGGRFTPGAAGATSTFNICFGRACLLKQTARMRFLPLSVQQALADLTIVKRSC</sequence>
<dbReference type="EMBL" id="OZ034821">
    <property type="protein sequence ID" value="CAL1407814.1"/>
    <property type="molecule type" value="Genomic_DNA"/>
</dbReference>
<gene>
    <name evidence="1" type="ORF">LTRI10_LOCUS47459</name>
</gene>
<proteinExistence type="predicted"/>
<keyword evidence="2" id="KW-1185">Reference proteome</keyword>
<accession>A0AAV2GCD0</accession>
<organism evidence="1 2">
    <name type="scientific">Linum trigynum</name>
    <dbReference type="NCBI Taxonomy" id="586398"/>
    <lineage>
        <taxon>Eukaryota</taxon>
        <taxon>Viridiplantae</taxon>
        <taxon>Streptophyta</taxon>
        <taxon>Embryophyta</taxon>
        <taxon>Tracheophyta</taxon>
        <taxon>Spermatophyta</taxon>
        <taxon>Magnoliopsida</taxon>
        <taxon>eudicotyledons</taxon>
        <taxon>Gunneridae</taxon>
        <taxon>Pentapetalae</taxon>
        <taxon>rosids</taxon>
        <taxon>fabids</taxon>
        <taxon>Malpighiales</taxon>
        <taxon>Linaceae</taxon>
        <taxon>Linum</taxon>
    </lineage>
</organism>